<reference evidence="1 6" key="1">
    <citation type="submission" date="2015-09" db="EMBL/GenBank/DDBJ databases">
        <authorList>
            <consortium name="Pathogen Informatics"/>
        </authorList>
    </citation>
    <scope>NUCLEOTIDE SEQUENCE [LARGE SCALE GENOMIC DNA]</scope>
    <source>
        <strain evidence="1 6">2789STDY5834899</strain>
    </source>
</reference>
<dbReference type="EMBL" id="CZAP01000007">
    <property type="protein sequence ID" value="CUP54073.1"/>
    <property type="molecule type" value="Genomic_DNA"/>
</dbReference>
<evidence type="ECO:0000313" key="1">
    <source>
        <dbReference type="EMBL" id="CUP54073.1"/>
    </source>
</evidence>
<evidence type="ECO:0000313" key="5">
    <source>
        <dbReference type="EMBL" id="RHL63597.1"/>
    </source>
</evidence>
<proteinExistence type="predicted"/>
<organism evidence="1 6">
    <name type="scientific">Bacteroides thetaiotaomicron</name>
    <dbReference type="NCBI Taxonomy" id="818"/>
    <lineage>
        <taxon>Bacteria</taxon>
        <taxon>Pseudomonadati</taxon>
        <taxon>Bacteroidota</taxon>
        <taxon>Bacteroidia</taxon>
        <taxon>Bacteroidales</taxon>
        <taxon>Bacteroidaceae</taxon>
        <taxon>Bacteroides</taxon>
    </lineage>
</organism>
<evidence type="ECO:0000313" key="9">
    <source>
        <dbReference type="Proteomes" id="UP000460317"/>
    </source>
</evidence>
<dbReference type="Proteomes" id="UP000460317">
    <property type="component" value="Unassembled WGS sequence"/>
</dbReference>
<dbReference type="AlphaFoldDB" id="A0A174NZ79"/>
<dbReference type="EMBL" id="QSJP01000002">
    <property type="protein sequence ID" value="RHD90782.1"/>
    <property type="molecule type" value="Genomic_DNA"/>
</dbReference>
<evidence type="ECO:0000313" key="2">
    <source>
        <dbReference type="EMBL" id="KAB4449901.1"/>
    </source>
</evidence>
<evidence type="ECO:0000313" key="8">
    <source>
        <dbReference type="Proteomes" id="UP000284785"/>
    </source>
</evidence>
<accession>A0A174NZ79</accession>
<dbReference type="Proteomes" id="UP000283616">
    <property type="component" value="Unassembled WGS sequence"/>
</dbReference>
<dbReference type="Proteomes" id="UP000284785">
    <property type="component" value="Unassembled WGS sequence"/>
</dbReference>
<evidence type="ECO:0000313" key="4">
    <source>
        <dbReference type="EMBL" id="RHD90782.1"/>
    </source>
</evidence>
<name>A0A174NZ79_BACT4</name>
<dbReference type="Proteomes" id="UP000095576">
    <property type="component" value="Unassembled WGS sequence"/>
</dbReference>
<dbReference type="Proteomes" id="UP000488521">
    <property type="component" value="Unassembled WGS sequence"/>
</dbReference>
<reference evidence="7 8" key="2">
    <citation type="submission" date="2018-08" db="EMBL/GenBank/DDBJ databases">
        <title>A genome reference for cultivated species of the human gut microbiota.</title>
        <authorList>
            <person name="Zou Y."/>
            <person name="Xue W."/>
            <person name="Luo G."/>
        </authorList>
    </citation>
    <scope>NUCLEOTIDE SEQUENCE [LARGE SCALE GENOMIC DNA]</scope>
    <source>
        <strain evidence="5 7">AF37-12</strain>
        <strain evidence="4 8">AM30-26</strain>
    </source>
</reference>
<sequence>MKGLIIKRGNEVCKAGIPDNGVSLMVNITRYEGAYWNVGGLKMPGDVHVTWNGGTLEVGDEIEVEFAEFDEATLPDTEESHKSLLDTIALTHVDDSPDMWNRKLDTYNRLKKMLKEENDNIILKME</sequence>
<dbReference type="EMBL" id="WCSB01000018">
    <property type="protein sequence ID" value="KAB4449901.1"/>
    <property type="molecule type" value="Genomic_DNA"/>
</dbReference>
<dbReference type="RefSeq" id="WP_022472136.1">
    <property type="nucleotide sequence ID" value="NZ_CABJDH010000001.1"/>
</dbReference>
<evidence type="ECO:0000313" key="7">
    <source>
        <dbReference type="Proteomes" id="UP000283616"/>
    </source>
</evidence>
<protein>
    <submittedName>
        <fullName evidence="1">Uncharacterized protein</fullName>
    </submittedName>
</protein>
<gene>
    <name evidence="5" type="ORF">DW011_03045</name>
    <name evidence="4" type="ORF">DW780_02105</name>
    <name evidence="1" type="ORF">ERS852511_02439</name>
    <name evidence="3" type="ORF">GAN59_07935</name>
    <name evidence="2" type="ORF">GAN93_17640</name>
</gene>
<dbReference type="EMBL" id="WCRS01000004">
    <property type="protein sequence ID" value="KAB4475394.1"/>
    <property type="molecule type" value="Genomic_DNA"/>
</dbReference>
<evidence type="ECO:0000313" key="3">
    <source>
        <dbReference type="EMBL" id="KAB4475394.1"/>
    </source>
</evidence>
<evidence type="ECO:0000313" key="6">
    <source>
        <dbReference type="Proteomes" id="UP000095576"/>
    </source>
</evidence>
<dbReference type="EMBL" id="QROV01000003">
    <property type="protein sequence ID" value="RHL63597.1"/>
    <property type="molecule type" value="Genomic_DNA"/>
</dbReference>
<reference evidence="9 10" key="3">
    <citation type="journal article" date="2019" name="Nat. Med.">
        <title>A library of human gut bacterial isolates paired with longitudinal multiomics data enables mechanistic microbiome research.</title>
        <authorList>
            <person name="Poyet M."/>
            <person name="Groussin M."/>
            <person name="Gibbons S.M."/>
            <person name="Avila-Pacheco J."/>
            <person name="Jiang X."/>
            <person name="Kearney S.M."/>
            <person name="Perrotta A.R."/>
            <person name="Berdy B."/>
            <person name="Zhao S."/>
            <person name="Lieberman T.D."/>
            <person name="Swanson P.K."/>
            <person name="Smith M."/>
            <person name="Roesemann S."/>
            <person name="Alexander J.E."/>
            <person name="Rich S.A."/>
            <person name="Livny J."/>
            <person name="Vlamakis H."/>
            <person name="Clish C."/>
            <person name="Bullock K."/>
            <person name="Deik A."/>
            <person name="Scott J."/>
            <person name="Pierce K.A."/>
            <person name="Xavier R.J."/>
            <person name="Alm E.J."/>
        </authorList>
    </citation>
    <scope>NUCLEOTIDE SEQUENCE [LARGE SCALE GENOMIC DNA]</scope>
    <source>
        <strain evidence="3 10">BIOML-A156</strain>
        <strain evidence="2 9">BIOML-A165</strain>
    </source>
</reference>
<evidence type="ECO:0000313" key="10">
    <source>
        <dbReference type="Proteomes" id="UP000488521"/>
    </source>
</evidence>